<evidence type="ECO:0000313" key="1">
    <source>
        <dbReference type="EMBL" id="XBX98768.1"/>
    </source>
</evidence>
<proteinExistence type="predicted"/>
<dbReference type="EMBL" id="CP158453">
    <property type="protein sequence ID" value="XBX98768.1"/>
    <property type="molecule type" value="Genomic_DNA"/>
</dbReference>
<dbReference type="RefSeq" id="WP_026684372.1">
    <property type="nucleotide sequence ID" value="NZ_CP158453.1"/>
</dbReference>
<sequence>MAGQIPNEKTIDDTIDLMKEGYLYSELPTTYQPYGLIEVGASRLIVAFTSQRKLTELTLLFQEFCYL</sequence>
<dbReference type="GeneID" id="93258737"/>
<reference evidence="1" key="1">
    <citation type="submission" date="2024-06" db="EMBL/GenBank/DDBJ databases">
        <authorList>
            <person name="Huang C.H."/>
            <person name="Ting Y.S."/>
            <person name="Cheng Y.H."/>
        </authorList>
    </citation>
    <scope>NUCLEOTIDE SEQUENCE</scope>
    <source>
        <strain evidence="1">TCI803</strain>
    </source>
</reference>
<name>A0AAU7WIN8_9BACI</name>
<accession>A0AAU7WIN8</accession>
<protein>
    <submittedName>
        <fullName evidence="1">Uncharacterized protein</fullName>
    </submittedName>
</protein>
<organism evidence="1">
    <name type="scientific">Heyndrickxia faecalis</name>
    <dbReference type="NCBI Taxonomy" id="2824910"/>
    <lineage>
        <taxon>Bacteria</taxon>
        <taxon>Bacillati</taxon>
        <taxon>Bacillota</taxon>
        <taxon>Bacilli</taxon>
        <taxon>Bacillales</taxon>
        <taxon>Bacillaceae</taxon>
        <taxon>Heyndrickxia</taxon>
    </lineage>
</organism>
<gene>
    <name evidence="1" type="ORF">ABR335_04010</name>
</gene>
<dbReference type="AlphaFoldDB" id="A0AAU7WIN8"/>